<dbReference type="SUPFAM" id="SSF82866">
    <property type="entry name" value="Multidrug efflux transporter AcrB transmembrane domain"/>
    <property type="match status" value="1"/>
</dbReference>
<dbReference type="GO" id="GO:0015450">
    <property type="term" value="F:protein-transporting ATPase activity"/>
    <property type="evidence" value="ECO:0007669"/>
    <property type="project" value="InterPro"/>
</dbReference>
<dbReference type="InterPro" id="IPR005665">
    <property type="entry name" value="SecF_bac"/>
</dbReference>
<dbReference type="Proteomes" id="UP000034581">
    <property type="component" value="Unassembled WGS sequence"/>
</dbReference>
<keyword evidence="3 9" id="KW-1003">Cell membrane</keyword>
<evidence type="ECO:0000256" key="7">
    <source>
        <dbReference type="ARBA" id="ARBA00023010"/>
    </source>
</evidence>
<dbReference type="PRINTS" id="PR01755">
    <property type="entry name" value="SECFTRNLCASE"/>
</dbReference>
<evidence type="ECO:0000259" key="10">
    <source>
        <dbReference type="Pfam" id="PF02355"/>
    </source>
</evidence>
<evidence type="ECO:0000256" key="8">
    <source>
        <dbReference type="ARBA" id="ARBA00023136"/>
    </source>
</evidence>
<evidence type="ECO:0000256" key="1">
    <source>
        <dbReference type="ARBA" id="ARBA00004651"/>
    </source>
</evidence>
<feature type="transmembrane region" description="Helical" evidence="9">
    <location>
        <begin position="281"/>
        <end position="298"/>
    </location>
</feature>
<organism evidence="11 12">
    <name type="scientific">candidate division CPR3 bacterium GW2011_GWF2_35_18</name>
    <dbReference type="NCBI Taxonomy" id="1618350"/>
    <lineage>
        <taxon>Bacteria</taxon>
        <taxon>Bacteria division CPR3</taxon>
    </lineage>
</organism>
<comment type="subunit">
    <text evidence="9">Forms a complex with SecD. Part of the essential Sec protein translocation apparatus which comprises SecA, SecYEG and auxiliary proteins SecDF. Other proteins may also be involved.</text>
</comment>
<accession>A0A0G0BJH2</accession>
<dbReference type="GO" id="GO:0006605">
    <property type="term" value="P:protein targeting"/>
    <property type="evidence" value="ECO:0007669"/>
    <property type="project" value="UniProtKB-UniRule"/>
</dbReference>
<dbReference type="InterPro" id="IPR022813">
    <property type="entry name" value="SecD/SecF_arch_bac"/>
</dbReference>
<feature type="transmembrane region" description="Helical" evidence="9">
    <location>
        <begin position="9"/>
        <end position="29"/>
    </location>
</feature>
<feature type="domain" description="Protein export membrane protein SecD/SecF C-terminal" evidence="10">
    <location>
        <begin position="103"/>
        <end position="294"/>
    </location>
</feature>
<comment type="function">
    <text evidence="9">Part of the Sec protein translocase complex. Interacts with the SecYEG preprotein conducting channel. SecDF uses the proton motive force (PMF) to complete protein translocation after the ATP-dependent function of SecA.</text>
</comment>
<keyword evidence="2 9" id="KW-0813">Transport</keyword>
<sequence>MFDFMKYRFIYYIISGILVLTSIASLAMWQLQPSIDFTGGSLVEVKYESDLGKEKERQLIEDSFREKEIETFVIQQTGNSSWIIRVKPIDEIKKNEILTLLNEKAGVKILEQRFEVVGPTIGKEITNKTFMAIILGISCILIYIAWTERKVSSKIASWKFGLAAIIALLHDSIITIGVFSLLGHFLNVEVDLLFVTAVLTIMSFSVHDTIVVFDRIKESFRKQSQLDLVTAVNISLTETITRSVNNSMTIIFMLLTLLLLGGQTIFYFILALLIGTILGTYSSPFVATPILLLLEGIGKSPKQKK</sequence>
<dbReference type="AlphaFoldDB" id="A0A0G0BJH2"/>
<evidence type="ECO:0000256" key="4">
    <source>
        <dbReference type="ARBA" id="ARBA00022692"/>
    </source>
</evidence>
<keyword evidence="5 9" id="KW-0653">Protein transport</keyword>
<dbReference type="GO" id="GO:0065002">
    <property type="term" value="P:intracellular protein transmembrane transport"/>
    <property type="evidence" value="ECO:0007669"/>
    <property type="project" value="UniProtKB-UniRule"/>
</dbReference>
<gene>
    <name evidence="9" type="primary">secF</name>
    <name evidence="11" type="ORF">UR67_C0004G0016</name>
</gene>
<comment type="caution">
    <text evidence="11">The sequence shown here is derived from an EMBL/GenBank/DDBJ whole genome shotgun (WGS) entry which is preliminary data.</text>
</comment>
<proteinExistence type="inferred from homology"/>
<dbReference type="InterPro" id="IPR048634">
    <property type="entry name" value="SecD_SecF_C"/>
</dbReference>
<dbReference type="Gene3D" id="1.20.1640.10">
    <property type="entry name" value="Multidrug efflux transporter AcrB transmembrane domain"/>
    <property type="match status" value="1"/>
</dbReference>
<keyword evidence="6 9" id="KW-1133">Transmembrane helix</keyword>
<feature type="transmembrane region" description="Helical" evidence="9">
    <location>
        <begin position="158"/>
        <end position="186"/>
    </location>
</feature>
<protein>
    <recommendedName>
        <fullName evidence="9">Protein-export membrane protein SecF</fullName>
    </recommendedName>
</protein>
<dbReference type="GO" id="GO:0005886">
    <property type="term" value="C:plasma membrane"/>
    <property type="evidence" value="ECO:0007669"/>
    <property type="project" value="UniProtKB-SubCell"/>
</dbReference>
<reference evidence="11 12" key="1">
    <citation type="journal article" date="2015" name="Nature">
        <title>rRNA introns, odd ribosomes, and small enigmatic genomes across a large radiation of phyla.</title>
        <authorList>
            <person name="Brown C.T."/>
            <person name="Hug L.A."/>
            <person name="Thomas B.C."/>
            <person name="Sharon I."/>
            <person name="Castelle C.J."/>
            <person name="Singh A."/>
            <person name="Wilkins M.J."/>
            <person name="Williams K.H."/>
            <person name="Banfield J.F."/>
        </authorList>
    </citation>
    <scope>NUCLEOTIDE SEQUENCE [LARGE SCALE GENOMIC DNA]</scope>
</reference>
<dbReference type="STRING" id="1618350.UR67_C0004G0016"/>
<dbReference type="PANTHER" id="PTHR30081:SF8">
    <property type="entry name" value="PROTEIN TRANSLOCASE SUBUNIT SECF"/>
    <property type="match status" value="1"/>
</dbReference>
<keyword evidence="4 9" id="KW-0812">Transmembrane</keyword>
<evidence type="ECO:0000313" key="12">
    <source>
        <dbReference type="Proteomes" id="UP000034581"/>
    </source>
</evidence>
<dbReference type="GO" id="GO:0043952">
    <property type="term" value="P:protein transport by the Sec complex"/>
    <property type="evidence" value="ECO:0007669"/>
    <property type="project" value="UniProtKB-UniRule"/>
</dbReference>
<comment type="subcellular location">
    <subcellularLocation>
        <location evidence="1 9">Cell membrane</location>
        <topology evidence="1 9">Multi-pass membrane protein</topology>
    </subcellularLocation>
</comment>
<keyword evidence="7 9" id="KW-0811">Translocation</keyword>
<evidence type="ECO:0000256" key="3">
    <source>
        <dbReference type="ARBA" id="ARBA00022475"/>
    </source>
</evidence>
<feature type="transmembrane region" description="Helical" evidence="9">
    <location>
        <begin position="129"/>
        <end position="146"/>
    </location>
</feature>
<evidence type="ECO:0000256" key="9">
    <source>
        <dbReference type="HAMAP-Rule" id="MF_01464"/>
    </source>
</evidence>
<dbReference type="Pfam" id="PF07549">
    <property type="entry name" value="Sec_GG"/>
    <property type="match status" value="1"/>
</dbReference>
<name>A0A0G0BJH2_UNCC3</name>
<evidence type="ECO:0000256" key="6">
    <source>
        <dbReference type="ARBA" id="ARBA00022989"/>
    </source>
</evidence>
<comment type="similarity">
    <text evidence="9">Belongs to the SecD/SecF family. SecF subfamily.</text>
</comment>
<dbReference type="PATRIC" id="fig|1618350.3.peg.650"/>
<dbReference type="Pfam" id="PF02355">
    <property type="entry name" value="SecD_SecF_C"/>
    <property type="match status" value="1"/>
</dbReference>
<dbReference type="InterPro" id="IPR022646">
    <property type="entry name" value="SecD/SecF_CS"/>
</dbReference>
<feature type="transmembrane region" description="Helical" evidence="9">
    <location>
        <begin position="192"/>
        <end position="213"/>
    </location>
</feature>
<feature type="transmembrane region" description="Helical" evidence="9">
    <location>
        <begin position="250"/>
        <end position="275"/>
    </location>
</feature>
<dbReference type="InterPro" id="IPR022645">
    <property type="entry name" value="SecD/SecF_bac"/>
</dbReference>
<evidence type="ECO:0000256" key="5">
    <source>
        <dbReference type="ARBA" id="ARBA00022927"/>
    </source>
</evidence>
<dbReference type="EMBL" id="LBQB01000004">
    <property type="protein sequence ID" value="KKP69619.1"/>
    <property type="molecule type" value="Genomic_DNA"/>
</dbReference>
<keyword evidence="8 9" id="KW-0472">Membrane</keyword>
<dbReference type="NCBIfam" id="TIGR00966">
    <property type="entry name" value="transloc_SecF"/>
    <property type="match status" value="1"/>
</dbReference>
<evidence type="ECO:0000313" key="11">
    <source>
        <dbReference type="EMBL" id="KKP69619.1"/>
    </source>
</evidence>
<dbReference type="PANTHER" id="PTHR30081">
    <property type="entry name" value="PROTEIN-EXPORT MEMBRANE PROTEIN SEC"/>
    <property type="match status" value="1"/>
</dbReference>
<dbReference type="HAMAP" id="MF_01464_B">
    <property type="entry name" value="SecF_B"/>
    <property type="match status" value="1"/>
</dbReference>
<evidence type="ECO:0000256" key="2">
    <source>
        <dbReference type="ARBA" id="ARBA00022448"/>
    </source>
</evidence>